<evidence type="ECO:0000256" key="10">
    <source>
        <dbReference type="ARBA" id="ARBA00041631"/>
    </source>
</evidence>
<evidence type="ECO:0000256" key="12">
    <source>
        <dbReference type="ARBA" id="ARBA00042730"/>
    </source>
</evidence>
<dbReference type="Gene3D" id="3.30.429.10">
    <property type="entry name" value="Macrophage Migration Inhibitory Factor"/>
    <property type="match status" value="1"/>
</dbReference>
<dbReference type="EMBL" id="SFCI01000053">
    <property type="protein sequence ID" value="TFY83096.1"/>
    <property type="molecule type" value="Genomic_DNA"/>
</dbReference>
<dbReference type="InterPro" id="IPR014347">
    <property type="entry name" value="Tautomerase/MIF_sf"/>
</dbReference>
<sequence>MPALILHTNVKVEDPKRFSLDLSKFASKALDKPETYISISYEYNEFLTFAGNFDPAFVLVIKNEKYSNELFGYLERELGVPDHRGYIDFHDPGGENLGHKATIFSKLFGKK</sequence>
<evidence type="ECO:0000256" key="1">
    <source>
        <dbReference type="ARBA" id="ARBA00004613"/>
    </source>
</evidence>
<evidence type="ECO:0000256" key="3">
    <source>
        <dbReference type="ARBA" id="ARBA00022514"/>
    </source>
</evidence>
<reference evidence="13 14" key="1">
    <citation type="submission" date="2019-02" db="EMBL/GenBank/DDBJ databases">
        <title>Genome sequencing of the rare red list fungi Hericium alpestre (H. flagellum).</title>
        <authorList>
            <person name="Buettner E."/>
            <person name="Kellner H."/>
        </authorList>
    </citation>
    <scope>NUCLEOTIDE SEQUENCE [LARGE SCALE GENOMIC DNA]</scope>
    <source>
        <strain evidence="13 14">DSM 108284</strain>
    </source>
</reference>
<evidence type="ECO:0000256" key="11">
    <source>
        <dbReference type="ARBA" id="ARBA00041912"/>
    </source>
</evidence>
<evidence type="ECO:0000256" key="6">
    <source>
        <dbReference type="ARBA" id="ARBA00036735"/>
    </source>
</evidence>
<evidence type="ECO:0000313" key="14">
    <source>
        <dbReference type="Proteomes" id="UP000298061"/>
    </source>
</evidence>
<dbReference type="EC" id="5.3.3.12" evidence="8"/>
<dbReference type="SUPFAM" id="SSF55331">
    <property type="entry name" value="Tautomerase/MIF"/>
    <property type="match status" value="1"/>
</dbReference>
<comment type="catalytic activity">
    <reaction evidence="6">
        <text>3-phenylpyruvate = enol-phenylpyruvate</text>
        <dbReference type="Rhea" id="RHEA:17097"/>
        <dbReference type="ChEBI" id="CHEBI:16815"/>
        <dbReference type="ChEBI" id="CHEBI:18005"/>
        <dbReference type="EC" id="5.3.2.1"/>
    </reaction>
</comment>
<evidence type="ECO:0000256" key="8">
    <source>
        <dbReference type="ARBA" id="ARBA00038932"/>
    </source>
</evidence>
<comment type="caution">
    <text evidence="13">The sequence shown here is derived from an EMBL/GenBank/DDBJ whole genome shotgun (WGS) entry which is preliminary data.</text>
</comment>
<evidence type="ECO:0000256" key="4">
    <source>
        <dbReference type="ARBA" id="ARBA00022525"/>
    </source>
</evidence>
<comment type="subcellular location">
    <subcellularLocation>
        <location evidence="1">Secreted</location>
    </subcellularLocation>
</comment>
<name>A0A4Z0A7N5_9AGAM</name>
<keyword evidence="4" id="KW-0964">Secreted</keyword>
<dbReference type="AlphaFoldDB" id="A0A4Z0A7N5"/>
<dbReference type="PANTHER" id="PTHR11954:SF6">
    <property type="entry name" value="MACROPHAGE MIGRATION INHIBITORY FACTOR"/>
    <property type="match status" value="1"/>
</dbReference>
<proteinExistence type="inferred from homology"/>
<dbReference type="GO" id="GO:0004167">
    <property type="term" value="F:dopachrome isomerase activity"/>
    <property type="evidence" value="ECO:0007669"/>
    <property type="project" value="UniProtKB-EC"/>
</dbReference>
<dbReference type="Pfam" id="PF01187">
    <property type="entry name" value="MIF"/>
    <property type="match status" value="1"/>
</dbReference>
<dbReference type="OrthoDB" id="255819at2759"/>
<dbReference type="STRING" id="135208.A0A4Z0A7N5"/>
<organism evidence="13 14">
    <name type="scientific">Hericium alpestre</name>
    <dbReference type="NCBI Taxonomy" id="135208"/>
    <lineage>
        <taxon>Eukaryota</taxon>
        <taxon>Fungi</taxon>
        <taxon>Dikarya</taxon>
        <taxon>Basidiomycota</taxon>
        <taxon>Agaricomycotina</taxon>
        <taxon>Agaricomycetes</taxon>
        <taxon>Russulales</taxon>
        <taxon>Hericiaceae</taxon>
        <taxon>Hericium</taxon>
    </lineage>
</organism>
<evidence type="ECO:0000256" key="5">
    <source>
        <dbReference type="ARBA" id="ARBA00023235"/>
    </source>
</evidence>
<evidence type="ECO:0000256" key="9">
    <source>
        <dbReference type="ARBA" id="ARBA00039086"/>
    </source>
</evidence>
<accession>A0A4Z0A7N5</accession>
<comment type="catalytic activity">
    <reaction evidence="7">
        <text>L-dopachrome = 5,6-dihydroxyindole-2-carboxylate</text>
        <dbReference type="Rhea" id="RHEA:13041"/>
        <dbReference type="ChEBI" id="CHEBI:16875"/>
        <dbReference type="ChEBI" id="CHEBI:57509"/>
        <dbReference type="EC" id="5.3.3.12"/>
    </reaction>
</comment>
<gene>
    <name evidence="13" type="ORF">EWM64_g905</name>
</gene>
<evidence type="ECO:0000313" key="13">
    <source>
        <dbReference type="EMBL" id="TFY83096.1"/>
    </source>
</evidence>
<comment type="similarity">
    <text evidence="2">Belongs to the MIF family.</text>
</comment>
<evidence type="ECO:0000256" key="7">
    <source>
        <dbReference type="ARBA" id="ARBA00036823"/>
    </source>
</evidence>
<dbReference type="PANTHER" id="PTHR11954">
    <property type="entry name" value="D-DOPACHROME DECARBOXYLASE"/>
    <property type="match status" value="1"/>
</dbReference>
<keyword evidence="14" id="KW-1185">Reference proteome</keyword>
<keyword evidence="5" id="KW-0413">Isomerase</keyword>
<dbReference type="EC" id="5.3.2.1" evidence="9"/>
<protein>
    <recommendedName>
        <fullName evidence="12">L-dopachrome isomerase</fullName>
        <ecNumber evidence="9">5.3.2.1</ecNumber>
        <ecNumber evidence="8">5.3.3.12</ecNumber>
    </recommendedName>
    <alternativeName>
        <fullName evidence="10">L-dopachrome tautomerase</fullName>
    </alternativeName>
    <alternativeName>
        <fullName evidence="11">Phenylpyruvate tautomerase</fullName>
    </alternativeName>
</protein>
<keyword evidence="3" id="KW-0202">Cytokine</keyword>
<dbReference type="Proteomes" id="UP000298061">
    <property type="component" value="Unassembled WGS sequence"/>
</dbReference>
<dbReference type="GO" id="GO:0005615">
    <property type="term" value="C:extracellular space"/>
    <property type="evidence" value="ECO:0007669"/>
    <property type="project" value="UniProtKB-KW"/>
</dbReference>
<evidence type="ECO:0000256" key="2">
    <source>
        <dbReference type="ARBA" id="ARBA00005851"/>
    </source>
</evidence>
<dbReference type="GO" id="GO:0050178">
    <property type="term" value="F:phenylpyruvate tautomerase activity"/>
    <property type="evidence" value="ECO:0007669"/>
    <property type="project" value="UniProtKB-EC"/>
</dbReference>
<dbReference type="InterPro" id="IPR001398">
    <property type="entry name" value="Macrophage_inhib_fac"/>
</dbReference>